<evidence type="ECO:0000313" key="1">
    <source>
        <dbReference type="EnsemblPlants" id="OPUNC01G12710.1"/>
    </source>
</evidence>
<reference evidence="1" key="1">
    <citation type="submission" date="2015-04" db="UniProtKB">
        <authorList>
            <consortium name="EnsemblPlants"/>
        </authorList>
    </citation>
    <scope>IDENTIFICATION</scope>
</reference>
<dbReference type="HOGENOM" id="CLU_120192_4_3_1"/>
<evidence type="ECO:0000313" key="2">
    <source>
        <dbReference type="Proteomes" id="UP000026962"/>
    </source>
</evidence>
<name>A0A0E0JHM9_ORYPU</name>
<dbReference type="Gramene" id="OPUNC01G12710.1">
    <property type="protein sequence ID" value="OPUNC01G12710.1"/>
    <property type="gene ID" value="OPUNC01G12710"/>
</dbReference>
<dbReference type="Proteomes" id="UP000026962">
    <property type="component" value="Chromosome 1"/>
</dbReference>
<reference evidence="1" key="2">
    <citation type="submission" date="2018-05" db="EMBL/GenBank/DDBJ databases">
        <title>OpunRS2 (Oryza punctata Reference Sequence Version 2).</title>
        <authorList>
            <person name="Zhang J."/>
            <person name="Kudrna D."/>
            <person name="Lee S."/>
            <person name="Talag J."/>
            <person name="Welchert J."/>
            <person name="Wing R.A."/>
        </authorList>
    </citation>
    <scope>NUCLEOTIDE SEQUENCE [LARGE SCALE GENOMIC DNA]</scope>
</reference>
<dbReference type="EnsemblPlants" id="OPUNC01G12710.1">
    <property type="protein sequence ID" value="OPUNC01G12710.1"/>
    <property type="gene ID" value="OPUNC01G12710"/>
</dbReference>
<proteinExistence type="predicted"/>
<keyword evidence="2" id="KW-1185">Reference proteome</keyword>
<dbReference type="AlphaFoldDB" id="A0A0E0JHM9"/>
<organism evidence="1">
    <name type="scientific">Oryza punctata</name>
    <name type="common">Red rice</name>
    <dbReference type="NCBI Taxonomy" id="4537"/>
    <lineage>
        <taxon>Eukaryota</taxon>
        <taxon>Viridiplantae</taxon>
        <taxon>Streptophyta</taxon>
        <taxon>Embryophyta</taxon>
        <taxon>Tracheophyta</taxon>
        <taxon>Spermatophyta</taxon>
        <taxon>Magnoliopsida</taxon>
        <taxon>Liliopsida</taxon>
        <taxon>Poales</taxon>
        <taxon>Poaceae</taxon>
        <taxon>BOP clade</taxon>
        <taxon>Oryzoideae</taxon>
        <taxon>Oryzeae</taxon>
        <taxon>Oryzinae</taxon>
        <taxon>Oryza</taxon>
    </lineage>
</organism>
<accession>A0A0E0JHM9</accession>
<protein>
    <submittedName>
        <fullName evidence="1">Uncharacterized protein</fullName>
    </submittedName>
</protein>
<sequence length="81" mass="8986">MAVAGELWPTAVEAKPLLRAWLSDAGQHLNLKGGVHLRQEQQPMMHGCYCATSSSSLYHANTSFHDSFVDYHSPSDVEGWE</sequence>
<dbReference type="OMA" id="HANTSFH"/>